<dbReference type="STRING" id="1210046.B277_03605"/>
<dbReference type="Pfam" id="PF19843">
    <property type="entry name" value="DUF6318"/>
    <property type="match status" value="1"/>
</dbReference>
<proteinExistence type="predicted"/>
<dbReference type="OrthoDB" id="4866714at2"/>
<dbReference type="PATRIC" id="fig|1210046.3.peg.697"/>
<name>K1ESD6_9MICO</name>
<gene>
    <name evidence="4" type="ORF">B277_03605</name>
</gene>
<feature type="signal peptide" evidence="2">
    <location>
        <begin position="1"/>
        <end position="21"/>
    </location>
</feature>
<feature type="compositionally biased region" description="Low complexity" evidence="1">
    <location>
        <begin position="37"/>
        <end position="69"/>
    </location>
</feature>
<accession>K1ESD6</accession>
<feature type="domain" description="DUF6318" evidence="3">
    <location>
        <begin position="76"/>
        <end position="204"/>
    </location>
</feature>
<sequence>MRFHRGTAACAAALVMVSALAACGDEEPTEPFETKEPTSQSSSSGASGSSTSGSGSSSSGSSSSGGTSSDDLPADLPEEAREETKEGAAAFGEYYFMTYGEAAHTGDTSTLKALGATDCTICSNGVDKIKNDAAKGWTRSKNPYHVSKVEATKRPDEGYKVSMSVKVDEHDRVDSKGKSNGTVEATQYTLTEHVVWKSGRWHIQDWVVT</sequence>
<dbReference type="InterPro" id="IPR046281">
    <property type="entry name" value="DUF6318"/>
</dbReference>
<evidence type="ECO:0000259" key="3">
    <source>
        <dbReference type="Pfam" id="PF19843"/>
    </source>
</evidence>
<feature type="chain" id="PRO_5003842882" description="DUF6318 domain-containing protein" evidence="2">
    <location>
        <begin position="22"/>
        <end position="209"/>
    </location>
</feature>
<dbReference type="EMBL" id="ALWX01000014">
    <property type="protein sequence ID" value="EKA62103.1"/>
    <property type="molecule type" value="Genomic_DNA"/>
</dbReference>
<comment type="caution">
    <text evidence="4">The sequence shown here is derived from an EMBL/GenBank/DDBJ whole genome shotgun (WGS) entry which is preliminary data.</text>
</comment>
<dbReference type="PROSITE" id="PS51257">
    <property type="entry name" value="PROKAR_LIPOPROTEIN"/>
    <property type="match status" value="1"/>
</dbReference>
<dbReference type="Proteomes" id="UP000004474">
    <property type="component" value="Unassembled WGS sequence"/>
</dbReference>
<dbReference type="RefSeq" id="WP_007925210.1">
    <property type="nucleotide sequence ID" value="NZ_ALWX01000014.1"/>
</dbReference>
<reference evidence="4 5" key="1">
    <citation type="journal article" date="2012" name="J. Bacteriol.">
        <title>Genome Sequence of Janibacter hoylei MTCC8307, Isolated from the Stratospheric Air.</title>
        <authorList>
            <person name="Pawar S.P."/>
            <person name="Dhotre D.P."/>
            <person name="Shetty S.A."/>
            <person name="Chowdhury S.P."/>
            <person name="Chaudhari B.L."/>
            <person name="Shouche Y.S."/>
        </authorList>
    </citation>
    <scope>NUCLEOTIDE SEQUENCE [LARGE SCALE GENOMIC DNA]</scope>
    <source>
        <strain evidence="4 5">PVAS-1</strain>
    </source>
</reference>
<evidence type="ECO:0000313" key="5">
    <source>
        <dbReference type="Proteomes" id="UP000004474"/>
    </source>
</evidence>
<protein>
    <recommendedName>
        <fullName evidence="3">DUF6318 domain-containing protein</fullName>
    </recommendedName>
</protein>
<evidence type="ECO:0000256" key="1">
    <source>
        <dbReference type="SAM" id="MobiDB-lite"/>
    </source>
</evidence>
<dbReference type="eggNOG" id="ENOG5033M65">
    <property type="taxonomic scope" value="Bacteria"/>
</dbReference>
<organism evidence="4 5">
    <name type="scientific">Janibacter hoylei PVAS-1</name>
    <dbReference type="NCBI Taxonomy" id="1210046"/>
    <lineage>
        <taxon>Bacteria</taxon>
        <taxon>Bacillati</taxon>
        <taxon>Actinomycetota</taxon>
        <taxon>Actinomycetes</taxon>
        <taxon>Micrococcales</taxon>
        <taxon>Intrasporangiaceae</taxon>
        <taxon>Janibacter</taxon>
    </lineage>
</organism>
<feature type="region of interest" description="Disordered" evidence="1">
    <location>
        <begin position="26"/>
        <end position="85"/>
    </location>
</feature>
<evidence type="ECO:0000313" key="4">
    <source>
        <dbReference type="EMBL" id="EKA62103.1"/>
    </source>
</evidence>
<keyword evidence="2" id="KW-0732">Signal</keyword>
<dbReference type="AlphaFoldDB" id="K1ESD6"/>
<evidence type="ECO:0000256" key="2">
    <source>
        <dbReference type="SAM" id="SignalP"/>
    </source>
</evidence>